<dbReference type="Gene3D" id="2.40.160.10">
    <property type="entry name" value="Porin"/>
    <property type="match status" value="1"/>
</dbReference>
<dbReference type="InterPro" id="IPR023614">
    <property type="entry name" value="Porin_dom_sf"/>
</dbReference>
<dbReference type="SUPFAM" id="SSF56935">
    <property type="entry name" value="Porins"/>
    <property type="match status" value="1"/>
</dbReference>
<evidence type="ECO:0008006" key="2">
    <source>
        <dbReference type="Google" id="ProtNLM"/>
    </source>
</evidence>
<organism evidence="1">
    <name type="scientific">hydrothermal vent metagenome</name>
    <dbReference type="NCBI Taxonomy" id="652676"/>
    <lineage>
        <taxon>unclassified sequences</taxon>
        <taxon>metagenomes</taxon>
        <taxon>ecological metagenomes</taxon>
    </lineage>
</organism>
<name>A0A3B1D529_9ZZZZ</name>
<evidence type="ECO:0000313" key="1">
    <source>
        <dbReference type="EMBL" id="VAX26805.1"/>
    </source>
</evidence>
<reference evidence="1" key="1">
    <citation type="submission" date="2018-06" db="EMBL/GenBank/DDBJ databases">
        <authorList>
            <person name="Zhirakovskaya E."/>
        </authorList>
    </citation>
    <scope>NUCLEOTIDE SEQUENCE</scope>
</reference>
<gene>
    <name evidence="1" type="ORF">MNBD_IGNAVI01-7</name>
</gene>
<accession>A0A3B1D529</accession>
<sequence>MKKLVVFLLLVLFIVPLYPQDKKDESGGKFSGYMFGDYYYLINDHDTDIKDMHGLWFRRIYFTYDYTINKSFSTRLRLEMSNEFNFKEARTVVPFVKDAWLKYKFGNQALILGINPTPTWDLIEHFWGYRSVEKTPLDLQNMGSSRDFGLALKGRFDQKGIFNYHFMVGNGSSNKQEIDKGKSAMFALAVNPVKFFVIQVYGDYADHEGDTDWYTLQGFVGYKTKVFRVGLQYVYQTRQKQDTDDLKMRVLSFFAVGAISDQVSLLGRIDRNFDPNPKGEAIPFIPFAEAKNTFFVGGIDWHPIKSVSFIPNIEYISYDEVNGESIANDAIARITFFWKFK</sequence>
<protein>
    <recommendedName>
        <fullName evidence="2">Porin</fullName>
    </recommendedName>
</protein>
<proteinExistence type="predicted"/>
<dbReference type="AlphaFoldDB" id="A0A3B1D529"/>
<dbReference type="EMBL" id="UOGD01000356">
    <property type="protein sequence ID" value="VAX26805.1"/>
    <property type="molecule type" value="Genomic_DNA"/>
</dbReference>